<gene>
    <name evidence="1" type="ORF">IHV77_09805</name>
</gene>
<organism evidence="1 2">
    <name type="scientific">Rodentibacter haemolyticus</name>
    <dbReference type="NCBI Taxonomy" id="2778911"/>
    <lineage>
        <taxon>Bacteria</taxon>
        <taxon>Pseudomonadati</taxon>
        <taxon>Pseudomonadota</taxon>
        <taxon>Gammaproteobacteria</taxon>
        <taxon>Pasteurellales</taxon>
        <taxon>Pasteurellaceae</taxon>
        <taxon>Rodentibacter</taxon>
    </lineage>
</organism>
<protein>
    <recommendedName>
        <fullName evidence="3">RNA-binding protein</fullName>
    </recommendedName>
</protein>
<dbReference type="RefSeq" id="WP_194811777.1">
    <property type="nucleotide sequence ID" value="NZ_CP063056.1"/>
</dbReference>
<evidence type="ECO:0000313" key="1">
    <source>
        <dbReference type="EMBL" id="QPB42195.1"/>
    </source>
</evidence>
<name>A0ABX6UY27_9PAST</name>
<evidence type="ECO:0008006" key="3">
    <source>
        <dbReference type="Google" id="ProtNLM"/>
    </source>
</evidence>
<dbReference type="Proteomes" id="UP000663069">
    <property type="component" value="Chromosome"/>
</dbReference>
<evidence type="ECO:0000313" key="2">
    <source>
        <dbReference type="Proteomes" id="UP000663069"/>
    </source>
</evidence>
<keyword evidence="2" id="KW-1185">Reference proteome</keyword>
<sequence>MKERYFFYPQKHLWDLKTIKKGYLAKIHTNDTDCWQFGDFAIVEIMEVNNEQRIATIKILESKGAIWNGSQQKSYKAKPTKFGYYNVPFDFFSDVKNEE</sequence>
<accession>A0ABX6UY27</accession>
<proteinExistence type="predicted"/>
<reference evidence="1 2" key="1">
    <citation type="submission" date="2020-10" db="EMBL/GenBank/DDBJ databases">
        <title>Genome Sequencing of Rodentibacter spp. strain DSM111151.</title>
        <authorList>
            <person name="Benga L."/>
            <person name="Lautwein T."/>
        </authorList>
    </citation>
    <scope>NUCLEOTIDE SEQUENCE [LARGE SCALE GENOMIC DNA]</scope>
    <source>
        <strain evidence="1 2">DSM 111151</strain>
    </source>
</reference>
<dbReference type="EMBL" id="CP063056">
    <property type="protein sequence ID" value="QPB42195.1"/>
    <property type="molecule type" value="Genomic_DNA"/>
</dbReference>